<dbReference type="Gene3D" id="3.40.50.1000">
    <property type="entry name" value="HAD superfamily/HAD-like"/>
    <property type="match status" value="1"/>
</dbReference>
<dbReference type="InterPro" id="IPR051806">
    <property type="entry name" value="HAD-like_SPP"/>
</dbReference>
<dbReference type="AlphaFoldDB" id="A0AAN4VX72"/>
<dbReference type="PANTHER" id="PTHR43481">
    <property type="entry name" value="FRUCTOSE-1-PHOSPHATE PHOSPHATASE"/>
    <property type="match status" value="1"/>
</dbReference>
<dbReference type="Pfam" id="PF13419">
    <property type="entry name" value="HAD_2"/>
    <property type="match status" value="1"/>
</dbReference>
<dbReference type="CDD" id="cd07505">
    <property type="entry name" value="HAD_BPGM-like"/>
    <property type="match status" value="1"/>
</dbReference>
<proteinExistence type="predicted"/>
<protein>
    <submittedName>
        <fullName evidence="1">Haloacid dehalogenase</fullName>
    </submittedName>
</protein>
<evidence type="ECO:0000313" key="1">
    <source>
        <dbReference type="EMBL" id="GJM61671.1"/>
    </source>
</evidence>
<dbReference type="Proteomes" id="UP001310022">
    <property type="component" value="Unassembled WGS sequence"/>
</dbReference>
<keyword evidence="2" id="KW-1185">Reference proteome</keyword>
<dbReference type="InterPro" id="IPR023198">
    <property type="entry name" value="PGP-like_dom2"/>
</dbReference>
<dbReference type="InterPro" id="IPR036412">
    <property type="entry name" value="HAD-like_sf"/>
</dbReference>
<gene>
    <name evidence="1" type="ORF">PEDI_22230</name>
</gene>
<dbReference type="EMBL" id="BQKE01000001">
    <property type="protein sequence ID" value="GJM61671.1"/>
    <property type="molecule type" value="Genomic_DNA"/>
</dbReference>
<reference evidence="1 2" key="1">
    <citation type="submission" date="2021-12" db="EMBL/GenBank/DDBJ databases">
        <title>Genome sequencing of bacteria with rrn-lacking chromosome and rrn-plasmid.</title>
        <authorList>
            <person name="Anda M."/>
            <person name="Iwasaki W."/>
        </authorList>
    </citation>
    <scope>NUCLEOTIDE SEQUENCE [LARGE SCALE GENOMIC DNA]</scope>
    <source>
        <strain evidence="1 2">NBRC 15940</strain>
    </source>
</reference>
<dbReference type="InterPro" id="IPR041492">
    <property type="entry name" value="HAD_2"/>
</dbReference>
<dbReference type="NCBIfam" id="TIGR01509">
    <property type="entry name" value="HAD-SF-IA-v3"/>
    <property type="match status" value="1"/>
</dbReference>
<dbReference type="InterPro" id="IPR023214">
    <property type="entry name" value="HAD_sf"/>
</dbReference>
<dbReference type="SFLD" id="SFLDS00003">
    <property type="entry name" value="Haloacid_Dehalogenase"/>
    <property type="match status" value="1"/>
</dbReference>
<dbReference type="RefSeq" id="WP_338237164.1">
    <property type="nucleotide sequence ID" value="NZ_BQKE01000001.1"/>
</dbReference>
<dbReference type="SUPFAM" id="SSF56784">
    <property type="entry name" value="HAD-like"/>
    <property type="match status" value="1"/>
</dbReference>
<dbReference type="InterPro" id="IPR006439">
    <property type="entry name" value="HAD-SF_hydro_IA"/>
</dbReference>
<dbReference type="SFLD" id="SFLDG01129">
    <property type="entry name" value="C1.5:_HAD__Beta-PGM__Phosphata"/>
    <property type="match status" value="1"/>
</dbReference>
<dbReference type="GO" id="GO:0050308">
    <property type="term" value="F:sugar-phosphatase activity"/>
    <property type="evidence" value="ECO:0007669"/>
    <property type="project" value="TreeGrafter"/>
</dbReference>
<accession>A0AAN4VX72</accession>
<comment type="caution">
    <text evidence="1">The sequence shown here is derived from an EMBL/GenBank/DDBJ whole genome shotgun (WGS) entry which is preliminary data.</text>
</comment>
<sequence>MNKEIKIPAHIEGLIFDVDGTLADTMPTHYLAWVKIAEQNGFEFPEALFYEWAGKPTTEVTALLNERFGLSMDIETTSAAKEEAYLELADQVAAIPLTVDIAKAYHGKLPMSAGTGNIKHLTAHSLKAIGLEDIITTIVTVEDVNHPKPDPETFTKCADLMGVPYEKCLVFEDGEHGITAAKALGMEVIDVREHLETV</sequence>
<dbReference type="PRINTS" id="PR00413">
    <property type="entry name" value="HADHALOGNASE"/>
</dbReference>
<name>A0AAN4VX72_9BACT</name>
<organism evidence="1 2">
    <name type="scientific">Persicobacter diffluens</name>
    <dbReference type="NCBI Taxonomy" id="981"/>
    <lineage>
        <taxon>Bacteria</taxon>
        <taxon>Pseudomonadati</taxon>
        <taxon>Bacteroidota</taxon>
        <taxon>Cytophagia</taxon>
        <taxon>Cytophagales</taxon>
        <taxon>Persicobacteraceae</taxon>
        <taxon>Persicobacter</taxon>
    </lineage>
</organism>
<evidence type="ECO:0000313" key="2">
    <source>
        <dbReference type="Proteomes" id="UP001310022"/>
    </source>
</evidence>
<dbReference type="Gene3D" id="1.10.150.240">
    <property type="entry name" value="Putative phosphatase, domain 2"/>
    <property type="match status" value="1"/>
</dbReference>
<dbReference type="PANTHER" id="PTHR43481:SF4">
    <property type="entry name" value="GLYCEROL-1-PHOSPHATE PHOSPHOHYDROLASE 1-RELATED"/>
    <property type="match status" value="1"/>
</dbReference>